<dbReference type="EMBL" id="CAJNOO010008056">
    <property type="protein sequence ID" value="CAF1477426.1"/>
    <property type="molecule type" value="Genomic_DNA"/>
</dbReference>
<gene>
    <name evidence="10" type="ORF">RFH988_LOCUS37833</name>
</gene>
<dbReference type="Proteomes" id="UP000663882">
    <property type="component" value="Unassembled WGS sequence"/>
</dbReference>
<comment type="subcellular location">
    <subcellularLocation>
        <location evidence="1">Membrane</location>
        <topology evidence="1">Multi-pass membrane protein</topology>
    </subcellularLocation>
</comment>
<dbReference type="Pfam" id="PF07947">
    <property type="entry name" value="YhhN"/>
    <property type="match status" value="1"/>
</dbReference>
<evidence type="ECO:0000256" key="5">
    <source>
        <dbReference type="ARBA" id="ARBA00023136"/>
    </source>
</evidence>
<protein>
    <recommendedName>
        <fullName evidence="6">lysoplasmalogenase</fullName>
        <ecNumber evidence="6">3.3.2.2</ecNumber>
    </recommendedName>
</protein>
<dbReference type="EC" id="3.3.2.2" evidence="6"/>
<comment type="caution">
    <text evidence="10">The sequence shown here is derived from an EMBL/GenBank/DDBJ whole genome shotgun (WGS) entry which is preliminary data.</text>
</comment>
<comment type="catalytic activity">
    <reaction evidence="7">
        <text>a 1-O-(1Z-alkenyl)-sn-glycero-3-phosphoethanolamine + H2O = a 2,3-saturated aldehyde + sn-glycero-3-phosphoethanolamine</text>
        <dbReference type="Rhea" id="RHEA:16905"/>
        <dbReference type="ChEBI" id="CHEBI:15377"/>
        <dbReference type="ChEBI" id="CHEBI:73359"/>
        <dbReference type="ChEBI" id="CHEBI:77288"/>
        <dbReference type="ChEBI" id="CHEBI:143890"/>
        <dbReference type="EC" id="3.3.2.2"/>
    </reaction>
</comment>
<evidence type="ECO:0000313" key="10">
    <source>
        <dbReference type="EMBL" id="CAF1477426.1"/>
    </source>
</evidence>
<feature type="transmembrane region" description="Helical" evidence="9">
    <location>
        <begin position="12"/>
        <end position="29"/>
    </location>
</feature>
<name>A0A815RLE4_9BILA</name>
<keyword evidence="3 9" id="KW-0812">Transmembrane</keyword>
<proteinExistence type="inferred from homology"/>
<sequence>MYSEIIQNDVIIWIVKPLLMPVLLALFLLNAHNNLSLERRCLMVALTFSWLGDLLLMQHRNKLFFFGLVSFLIAHISYIISFMVRLQHEGDELRRRLTVSAMIIASIPFLAYITFMLYILSPRLNTDIEETKDLLVPVVLYTIVIVGMAYTSYLRDRKASGFWSG</sequence>
<evidence type="ECO:0000256" key="3">
    <source>
        <dbReference type="ARBA" id="ARBA00022692"/>
    </source>
</evidence>
<comment type="catalytic activity">
    <reaction evidence="8">
        <text>a 1-O-(1Z-alkenyl)-sn-glycero-3-phosphocholine + H2O = a 2,3-saturated aldehyde + sn-glycerol 3-phosphocholine</text>
        <dbReference type="Rhea" id="RHEA:22544"/>
        <dbReference type="ChEBI" id="CHEBI:15377"/>
        <dbReference type="ChEBI" id="CHEBI:16870"/>
        <dbReference type="ChEBI" id="CHEBI:73359"/>
        <dbReference type="ChEBI" id="CHEBI:77287"/>
        <dbReference type="EC" id="3.3.2.2"/>
    </reaction>
</comment>
<dbReference type="AlphaFoldDB" id="A0A815RLE4"/>
<evidence type="ECO:0000256" key="9">
    <source>
        <dbReference type="SAM" id="Phobius"/>
    </source>
</evidence>
<dbReference type="OrthoDB" id="2133758at2759"/>
<evidence type="ECO:0000256" key="4">
    <source>
        <dbReference type="ARBA" id="ARBA00022989"/>
    </source>
</evidence>
<dbReference type="InterPro" id="IPR012506">
    <property type="entry name" value="TMEM86B-like"/>
</dbReference>
<comment type="similarity">
    <text evidence="2">Belongs to the TMEM86 family.</text>
</comment>
<keyword evidence="5 9" id="KW-0472">Membrane</keyword>
<keyword evidence="4 9" id="KW-1133">Transmembrane helix</keyword>
<evidence type="ECO:0000256" key="8">
    <source>
        <dbReference type="ARBA" id="ARBA00049560"/>
    </source>
</evidence>
<feature type="transmembrane region" description="Helical" evidence="9">
    <location>
        <begin position="41"/>
        <end position="57"/>
    </location>
</feature>
<reference evidence="10" key="1">
    <citation type="submission" date="2021-02" db="EMBL/GenBank/DDBJ databases">
        <authorList>
            <person name="Nowell W R."/>
        </authorList>
    </citation>
    <scope>NUCLEOTIDE SEQUENCE</scope>
</reference>
<feature type="transmembrane region" description="Helical" evidence="9">
    <location>
        <begin position="63"/>
        <end position="85"/>
    </location>
</feature>
<accession>A0A815RLE4</accession>
<dbReference type="PANTHER" id="PTHR31885:SF6">
    <property type="entry name" value="GH04784P"/>
    <property type="match status" value="1"/>
</dbReference>
<dbReference type="PANTHER" id="PTHR31885">
    <property type="entry name" value="GH04784P"/>
    <property type="match status" value="1"/>
</dbReference>
<feature type="transmembrane region" description="Helical" evidence="9">
    <location>
        <begin position="134"/>
        <end position="154"/>
    </location>
</feature>
<organism evidence="10">
    <name type="scientific">Rotaria sordida</name>
    <dbReference type="NCBI Taxonomy" id="392033"/>
    <lineage>
        <taxon>Eukaryota</taxon>
        <taxon>Metazoa</taxon>
        <taxon>Spiralia</taxon>
        <taxon>Gnathifera</taxon>
        <taxon>Rotifera</taxon>
        <taxon>Eurotatoria</taxon>
        <taxon>Bdelloidea</taxon>
        <taxon>Philodinida</taxon>
        <taxon>Philodinidae</taxon>
        <taxon>Rotaria</taxon>
    </lineage>
</organism>
<evidence type="ECO:0000256" key="2">
    <source>
        <dbReference type="ARBA" id="ARBA00007375"/>
    </source>
</evidence>
<dbReference type="GO" id="GO:0016020">
    <property type="term" value="C:membrane"/>
    <property type="evidence" value="ECO:0007669"/>
    <property type="project" value="UniProtKB-SubCell"/>
</dbReference>
<evidence type="ECO:0000256" key="1">
    <source>
        <dbReference type="ARBA" id="ARBA00004141"/>
    </source>
</evidence>
<evidence type="ECO:0000256" key="6">
    <source>
        <dbReference type="ARBA" id="ARBA00035673"/>
    </source>
</evidence>
<dbReference type="GO" id="GO:0047408">
    <property type="term" value="F:alkenylglycerophosphocholine hydrolase activity"/>
    <property type="evidence" value="ECO:0007669"/>
    <property type="project" value="UniProtKB-EC"/>
</dbReference>
<feature type="transmembrane region" description="Helical" evidence="9">
    <location>
        <begin position="97"/>
        <end position="119"/>
    </location>
</feature>
<evidence type="ECO:0000256" key="7">
    <source>
        <dbReference type="ARBA" id="ARBA00049458"/>
    </source>
</evidence>